<dbReference type="OrthoDB" id="3826766at2"/>
<evidence type="ECO:0000256" key="1">
    <source>
        <dbReference type="SAM" id="MobiDB-lite"/>
    </source>
</evidence>
<proteinExistence type="predicted"/>
<protein>
    <submittedName>
        <fullName evidence="2">Putative tRNA adenosine deaminase-associated protein</fullName>
    </submittedName>
</protein>
<comment type="caution">
    <text evidence="2">The sequence shown here is derived from an EMBL/GenBank/DDBJ whole genome shotgun (WGS) entry which is preliminary data.</text>
</comment>
<dbReference type="Proteomes" id="UP000295281">
    <property type="component" value="Unassembled WGS sequence"/>
</dbReference>
<sequence>MSVFSAVFSRSPKGWTGAEVDLTEVEGIDDVADLMRDTAAAMGAGEEGMLLFAEADDEWFGIVRVDDRNDPRVFLSDVRAVRGHPVALLFLETGAAPEPEEEDAEGTGQTPYPDPSGDTGLLADFGTSGAELVALTLREGLLPADALAEVADRAGFAEALDALRV</sequence>
<dbReference type="EMBL" id="SNYN01000001">
    <property type="protein sequence ID" value="TDQ55493.1"/>
    <property type="molecule type" value="Genomic_DNA"/>
</dbReference>
<evidence type="ECO:0000313" key="2">
    <source>
        <dbReference type="EMBL" id="TDQ55493.1"/>
    </source>
</evidence>
<organism evidence="2 3">
    <name type="scientific">Actinorugispora endophytica</name>
    <dbReference type="NCBI Taxonomy" id="1605990"/>
    <lineage>
        <taxon>Bacteria</taxon>
        <taxon>Bacillati</taxon>
        <taxon>Actinomycetota</taxon>
        <taxon>Actinomycetes</taxon>
        <taxon>Streptosporangiales</taxon>
        <taxon>Nocardiopsidaceae</taxon>
        <taxon>Actinorugispora</taxon>
    </lineage>
</organism>
<gene>
    <name evidence="2" type="ORF">EV190_101824</name>
</gene>
<name>A0A4R6V5J3_9ACTN</name>
<reference evidence="2 3" key="1">
    <citation type="submission" date="2019-03" db="EMBL/GenBank/DDBJ databases">
        <title>Genomic Encyclopedia of Type Strains, Phase IV (KMG-IV): sequencing the most valuable type-strain genomes for metagenomic binning, comparative biology and taxonomic classification.</title>
        <authorList>
            <person name="Goeker M."/>
        </authorList>
    </citation>
    <scope>NUCLEOTIDE SEQUENCE [LARGE SCALE GENOMIC DNA]</scope>
    <source>
        <strain evidence="2 3">DSM 46770</strain>
    </source>
</reference>
<evidence type="ECO:0000313" key="3">
    <source>
        <dbReference type="Proteomes" id="UP000295281"/>
    </source>
</evidence>
<feature type="region of interest" description="Disordered" evidence="1">
    <location>
        <begin position="95"/>
        <end position="121"/>
    </location>
</feature>
<dbReference type="NCBIfam" id="TIGR03941">
    <property type="entry name" value="tRNA_deam_assoc"/>
    <property type="match status" value="1"/>
</dbReference>
<keyword evidence="3" id="KW-1185">Reference proteome</keyword>
<accession>A0A4R6V5J3</accession>
<dbReference type="InterPro" id="IPR023869">
    <property type="entry name" value="tRNA_Adeno_NH3ase_assoc_put"/>
</dbReference>
<dbReference type="AlphaFoldDB" id="A0A4R6V5J3"/>